<protein>
    <submittedName>
        <fullName evidence="1">Uncharacterized protein</fullName>
    </submittedName>
</protein>
<evidence type="ECO:0000313" key="1">
    <source>
        <dbReference type="EMBL" id="SEW24242.1"/>
    </source>
</evidence>
<sequence>MAGTVDLRLTDRRLSTVTTGDERTAVLVALCYDLTTGTRQSAPTTEWDIRVTYYVDERIVLRAQYDGLAQEPAFDPDPRTQGELVACFE</sequence>
<accession>A0A1I0QBM4</accession>
<dbReference type="AlphaFoldDB" id="A0A1I0QBM4"/>
<organism evidence="1 2">
    <name type="scientific">Natrinema salifodinae</name>
    <dbReference type="NCBI Taxonomy" id="1202768"/>
    <lineage>
        <taxon>Archaea</taxon>
        <taxon>Methanobacteriati</taxon>
        <taxon>Methanobacteriota</taxon>
        <taxon>Stenosarchaea group</taxon>
        <taxon>Halobacteria</taxon>
        <taxon>Halobacteriales</taxon>
        <taxon>Natrialbaceae</taxon>
        <taxon>Natrinema</taxon>
    </lineage>
</organism>
<dbReference type="EMBL" id="FOIS01000004">
    <property type="protein sequence ID" value="SEW24242.1"/>
    <property type="molecule type" value="Genomic_DNA"/>
</dbReference>
<dbReference type="STRING" id="1202768.SAMN05216285_3329"/>
<proteinExistence type="predicted"/>
<name>A0A1I0QBM4_9EURY</name>
<dbReference type="eggNOG" id="arCOG08152">
    <property type="taxonomic scope" value="Archaea"/>
</dbReference>
<evidence type="ECO:0000313" key="2">
    <source>
        <dbReference type="Proteomes" id="UP000183275"/>
    </source>
</evidence>
<dbReference type="Proteomes" id="UP000183275">
    <property type="component" value="Unassembled WGS sequence"/>
</dbReference>
<gene>
    <name evidence="1" type="ORF">SAMN05216285_3329</name>
</gene>
<keyword evidence="2" id="KW-1185">Reference proteome</keyword>
<reference evidence="2" key="1">
    <citation type="submission" date="2016-10" db="EMBL/GenBank/DDBJ databases">
        <authorList>
            <person name="Varghese N."/>
        </authorList>
    </citation>
    <scope>NUCLEOTIDE SEQUENCE [LARGE SCALE GENOMIC DNA]</scope>
    <source>
        <strain evidence="2">CGMCC 1.12284</strain>
    </source>
</reference>